<dbReference type="InterPro" id="IPR011047">
    <property type="entry name" value="Quinoprotein_ADH-like_sf"/>
</dbReference>
<dbReference type="EMBL" id="JAAAIL010000945">
    <property type="protein sequence ID" value="KAG0272345.1"/>
    <property type="molecule type" value="Genomic_DNA"/>
</dbReference>
<feature type="repeat" description="WD" evidence="3">
    <location>
        <begin position="815"/>
        <end position="846"/>
    </location>
</feature>
<protein>
    <submittedName>
        <fullName evidence="5">Guanine nucleotide-binding protein G(I)/G(S)/G(T) subunit beta-2</fullName>
    </submittedName>
</protein>
<feature type="domain" description="NACHT" evidence="4">
    <location>
        <begin position="177"/>
        <end position="342"/>
    </location>
</feature>
<feature type="repeat" description="WD" evidence="3">
    <location>
        <begin position="857"/>
        <end position="889"/>
    </location>
</feature>
<feature type="repeat" description="WD" evidence="3">
    <location>
        <begin position="1549"/>
        <end position="1581"/>
    </location>
</feature>
<dbReference type="SUPFAM" id="SSF50978">
    <property type="entry name" value="WD40 repeat-like"/>
    <property type="match status" value="2"/>
</dbReference>
<dbReference type="PRINTS" id="PR00320">
    <property type="entry name" value="GPROTEINBRPT"/>
</dbReference>
<evidence type="ECO:0000259" key="4">
    <source>
        <dbReference type="Pfam" id="PF05729"/>
    </source>
</evidence>
<dbReference type="InterPro" id="IPR020472">
    <property type="entry name" value="WD40_PAC1"/>
</dbReference>
<dbReference type="PROSITE" id="PS00675">
    <property type="entry name" value="SIGMA54_INTERACT_1"/>
    <property type="match status" value="1"/>
</dbReference>
<dbReference type="Proteomes" id="UP001194580">
    <property type="component" value="Unassembled WGS sequence"/>
</dbReference>
<dbReference type="Gene3D" id="2.160.20.80">
    <property type="entry name" value="E3 ubiquitin-protein ligase SopA"/>
    <property type="match status" value="1"/>
</dbReference>
<dbReference type="CDD" id="cd00200">
    <property type="entry name" value="WD40"/>
    <property type="match status" value="3"/>
</dbReference>
<gene>
    <name evidence="5" type="primary">GNB2</name>
    <name evidence="5" type="ORF">BGZ95_011914</name>
</gene>
<dbReference type="InterPro" id="IPR001680">
    <property type="entry name" value="WD40_rpt"/>
</dbReference>
<feature type="repeat" description="WD" evidence="3">
    <location>
        <begin position="1122"/>
        <end position="1163"/>
    </location>
</feature>
<feature type="repeat" description="WD" evidence="3">
    <location>
        <begin position="737"/>
        <end position="764"/>
    </location>
</feature>
<dbReference type="InterPro" id="IPR001646">
    <property type="entry name" value="5peptide_repeat"/>
</dbReference>
<dbReference type="SUPFAM" id="SSF141571">
    <property type="entry name" value="Pentapeptide repeat-like"/>
    <property type="match status" value="1"/>
</dbReference>
<accession>A0AAD4D981</accession>
<feature type="repeat" description="WD" evidence="3">
    <location>
        <begin position="1502"/>
        <end position="1535"/>
    </location>
</feature>
<dbReference type="InterPro" id="IPR050349">
    <property type="entry name" value="WD_LIS1/nudF_dynein_reg"/>
</dbReference>
<dbReference type="SUPFAM" id="SSF50998">
    <property type="entry name" value="Quinoprotein alcohol dehydrogenase-like"/>
    <property type="match status" value="1"/>
</dbReference>
<dbReference type="InterPro" id="IPR015943">
    <property type="entry name" value="WD40/YVTN_repeat-like_dom_sf"/>
</dbReference>
<feature type="repeat" description="WD" evidence="3">
    <location>
        <begin position="956"/>
        <end position="997"/>
    </location>
</feature>
<keyword evidence="2" id="KW-0677">Repeat</keyword>
<feature type="repeat" description="WD" evidence="3">
    <location>
        <begin position="1257"/>
        <end position="1298"/>
    </location>
</feature>
<dbReference type="InterPro" id="IPR036322">
    <property type="entry name" value="WD40_repeat_dom_sf"/>
</dbReference>
<feature type="repeat" description="WD" evidence="3">
    <location>
        <begin position="1087"/>
        <end position="1121"/>
    </location>
</feature>
<dbReference type="InterPro" id="IPR025662">
    <property type="entry name" value="Sigma_54_int_dom_ATP-bd_1"/>
</dbReference>
<keyword evidence="6" id="KW-1185">Reference proteome</keyword>
<keyword evidence="1 3" id="KW-0853">WD repeat</keyword>
<evidence type="ECO:0000256" key="1">
    <source>
        <dbReference type="ARBA" id="ARBA00022574"/>
    </source>
</evidence>
<feature type="repeat" description="WD" evidence="3">
    <location>
        <begin position="1377"/>
        <end position="1418"/>
    </location>
</feature>
<feature type="repeat" description="WD" evidence="3">
    <location>
        <begin position="1299"/>
        <end position="1340"/>
    </location>
</feature>
<dbReference type="InterPro" id="IPR007111">
    <property type="entry name" value="NACHT_NTPase"/>
</dbReference>
<evidence type="ECO:0000313" key="5">
    <source>
        <dbReference type="EMBL" id="KAG0272345.1"/>
    </source>
</evidence>
<dbReference type="SMART" id="SM00320">
    <property type="entry name" value="WD40"/>
    <property type="match status" value="22"/>
</dbReference>
<feature type="repeat" description="WD" evidence="3">
    <location>
        <begin position="1591"/>
        <end position="1632"/>
    </location>
</feature>
<feature type="repeat" description="WD" evidence="3">
    <location>
        <begin position="914"/>
        <end position="948"/>
    </location>
</feature>
<name>A0AAD4D981_9FUNG</name>
<feature type="non-terminal residue" evidence="5">
    <location>
        <position position="1701"/>
    </location>
</feature>
<sequence length="1701" mass="186458">MLSSAGNTRGHDSVSIQEAPSVQSVLSVARMLLSNAKKAGSKLNVRLVWCDFTRVELNKVDAFKENLGPRLSDVEAKLCQEVADLYIEYGDILREIGQDGRAQESVAHAQRWRDITQGAQSVPVEELLRNLKISRLKEQGDSMYIPLWAKTSITAPDKFLFPLMERVKNFVTSNRQVMLILGDSGSGKSTFSQQLELDLWKQYSGNSNNSTDSFIPLLINLPTIDRPEHELISKHLHNEGFSEDQIKNLKQQQRQLILICTGYDEARLTTNLYAANQLNQQGQWRAKVIISCRSAFLGRDYRGRFQPLTANRYSRSAANLLEEAVIAPFSKEQIKTYIGGYFKGMEVREREKFRQDGDEPQTDSMLTEKYMDQLENIPYILDLIKNPFLLKMSLEVLPKSEGTDQDLSSSQITRTLLYDKFMEHWIDAQQRRLAPTLRPEQLIVFNKLHKDGLSRRVLKHLKELAVHIFKEQRGNPVVQYSNMKDRHTWKGAFFGADIEATLLRDCSPLTRSGSQYRFLHRSLLEYLASCVIYEADRPTKAPVGQKDPGHVRASVVDHPISQRSYADEPSVLLFLAERIQSEFQSSYESPFQKYLLSLVEHSKINASTSGDQAASNAVTVLIRAGQCFNGMDLQGIRIPGAKLVGGEFDSTDFRGAVLDGVDFSRAWIRNAKFGGASMEGVQFGEWPYLLEDAGLNSCAYSLDGEHCAVGASDGSMILYDAKTWMKIHTFGQGGGRVLSVAFSPNSKQIAAAGTDGVVRLWSLDGSIVRNLKRHYDYVNCVTYSPDDKVSHLASVSDDGTILLWDVESGEAIFTLKSHNGRVLSAAFSPNGRILVTGGSDNTVRLWWVETGGAGQVLEGHTMEITSIAFSPNGFQFASGSSDGTIQVWETPEAKDGSNLNQIAIIHTFRAGITLRGPSGQIRTIAFSPTGLQIASAFDDKILHIWDIQARVFTTVLRGHDDEVMGLVYSPDGGRIVSCSRDRTLRSWDARTSEPGSALFGNTDSLLGRTKLLPDLGDSLVSFCGQTRLWSALPVSLSLELGGHPRKIKCVAMTPDGTYAVTGGNLLRVWDLKTGDEICTPEERGSLIHCVACSPTAMRCASGGADGTVRVWELSTARSISVLKGHDGAVFSIAFSPTGHQIASGGRDGTIRLWATESGVTVLVMQSHNELVKKPSRNRAIKSLVYSLDGIWIGSGGLGGFVRLWNATTGELQRSFKVNGVEAESVAFSPQGDQIVAGCNDTTVRIFNIHTGDAGQILQGHQDEVTSVVYLSGGTQIASGCLDGSITLWNVDSGDTLAQLGISRTSVKCLVFCPRTQRLAVGCEDDTVRFWSVVSNISSSSVTSTAAFSPNGLHVVSSADGNTIQFWNADDGTRTLIMSGHTDVIESFVQSSDSQQVASTCRDGSARLWSTRTLETEHRLEHDYGFITGVVYSPSGEQVITGGSNGTLQLWDSKSGKRGIVFHDEAGFSTNPIFSQTGRQIAVANNNFEIRLWSTSGDPGVILRGHTDVVTSIAYSLTGLKLVSSSTDTTIRLWTVTVPNGATEPEVLVLNNHVDEVTCVIYSPNGRLIASGSKDTTVRLWSGINGTPSHMLAGHSGTITSIAFSPNSMLIATGSEDKTMRLWDVTHGLPLTTVGDFAVGIKSIGWRATLNTFYLVTGCKENPVRVWQIIQDGAQHDIRRHWNSESDRLAVSGADIQTTRQK</sequence>
<dbReference type="Pfam" id="PF00400">
    <property type="entry name" value="WD40"/>
    <property type="match status" value="18"/>
</dbReference>
<dbReference type="Gene3D" id="3.40.50.300">
    <property type="entry name" value="P-loop containing nucleotide triphosphate hydrolases"/>
    <property type="match status" value="1"/>
</dbReference>
<evidence type="ECO:0000256" key="2">
    <source>
        <dbReference type="ARBA" id="ARBA00022737"/>
    </source>
</evidence>
<dbReference type="Pfam" id="PF00805">
    <property type="entry name" value="Pentapeptide"/>
    <property type="match status" value="1"/>
</dbReference>
<reference evidence="5" key="1">
    <citation type="journal article" date="2020" name="Fungal Divers.">
        <title>Resolving the Mortierellaceae phylogeny through synthesis of multi-gene phylogenetics and phylogenomics.</title>
        <authorList>
            <person name="Vandepol N."/>
            <person name="Liber J."/>
            <person name="Desiro A."/>
            <person name="Na H."/>
            <person name="Kennedy M."/>
            <person name="Barry K."/>
            <person name="Grigoriev I.V."/>
            <person name="Miller A.N."/>
            <person name="O'Donnell K."/>
            <person name="Stajich J.E."/>
            <person name="Bonito G."/>
        </authorList>
    </citation>
    <scope>NUCLEOTIDE SEQUENCE</scope>
    <source>
        <strain evidence="5">NRRL 28262</strain>
    </source>
</reference>
<evidence type="ECO:0000256" key="3">
    <source>
        <dbReference type="PROSITE-ProRule" id="PRU00221"/>
    </source>
</evidence>
<organism evidence="5 6">
    <name type="scientific">Linnemannia exigua</name>
    <dbReference type="NCBI Taxonomy" id="604196"/>
    <lineage>
        <taxon>Eukaryota</taxon>
        <taxon>Fungi</taxon>
        <taxon>Fungi incertae sedis</taxon>
        <taxon>Mucoromycota</taxon>
        <taxon>Mortierellomycotina</taxon>
        <taxon>Mortierellomycetes</taxon>
        <taxon>Mortierellales</taxon>
        <taxon>Mortierellaceae</taxon>
        <taxon>Linnemannia</taxon>
    </lineage>
</organism>
<dbReference type="PANTHER" id="PTHR44129">
    <property type="entry name" value="WD REPEAT-CONTAINING PROTEIN POP1"/>
    <property type="match status" value="1"/>
</dbReference>
<feature type="repeat" description="WD" evidence="3">
    <location>
        <begin position="1419"/>
        <end position="1460"/>
    </location>
</feature>
<dbReference type="PROSITE" id="PS50294">
    <property type="entry name" value="WD_REPEATS_REGION"/>
    <property type="match status" value="13"/>
</dbReference>
<dbReference type="InterPro" id="IPR027417">
    <property type="entry name" value="P-loop_NTPase"/>
</dbReference>
<dbReference type="InterPro" id="IPR019775">
    <property type="entry name" value="WD40_repeat_CS"/>
</dbReference>
<evidence type="ECO:0000313" key="6">
    <source>
        <dbReference type="Proteomes" id="UP001194580"/>
    </source>
</evidence>
<feature type="repeat" description="WD" evidence="3">
    <location>
        <begin position="771"/>
        <end position="814"/>
    </location>
</feature>
<proteinExistence type="predicted"/>
<feature type="repeat" description="WD" evidence="3">
    <location>
        <begin position="1215"/>
        <end position="1256"/>
    </location>
</feature>
<comment type="caution">
    <text evidence="5">The sequence shown here is derived from an EMBL/GenBank/DDBJ whole genome shotgun (WGS) entry which is preliminary data.</text>
</comment>
<dbReference type="PROSITE" id="PS50082">
    <property type="entry name" value="WD_REPEATS_2"/>
    <property type="match status" value="16"/>
</dbReference>
<dbReference type="PROSITE" id="PS00678">
    <property type="entry name" value="WD_REPEATS_1"/>
    <property type="match status" value="7"/>
</dbReference>
<dbReference type="Gene3D" id="2.130.10.10">
    <property type="entry name" value="YVTN repeat-like/Quinoprotein amine dehydrogenase"/>
    <property type="match status" value="7"/>
</dbReference>
<dbReference type="Pfam" id="PF05729">
    <property type="entry name" value="NACHT"/>
    <property type="match status" value="1"/>
</dbReference>